<dbReference type="GO" id="GO:0071555">
    <property type="term" value="P:cell wall organization"/>
    <property type="evidence" value="ECO:0007669"/>
    <property type="project" value="UniProtKB-KW"/>
</dbReference>
<dbReference type="SUPFAM" id="SSF51445">
    <property type="entry name" value="(Trans)glycosidases"/>
    <property type="match status" value="2"/>
</dbReference>
<proteinExistence type="inferred from homology"/>
<keyword evidence="4" id="KW-0326">Glycosidase</keyword>
<dbReference type="GO" id="GO:0005576">
    <property type="term" value="C:extracellular region"/>
    <property type="evidence" value="ECO:0007669"/>
    <property type="project" value="TreeGrafter"/>
</dbReference>
<accession>A0A8H3E1K2</accession>
<dbReference type="PANTHER" id="PTHR31297:SF34">
    <property type="entry name" value="GLUCAN 1,3-BETA-GLUCOSIDASE 2"/>
    <property type="match status" value="1"/>
</dbReference>
<gene>
    <name evidence="8" type="ORF">RDB_LOCUS119156</name>
</gene>
<dbReference type="GO" id="GO:0009251">
    <property type="term" value="P:glucan catabolic process"/>
    <property type="evidence" value="ECO:0007669"/>
    <property type="project" value="TreeGrafter"/>
</dbReference>
<comment type="catalytic activity">
    <reaction evidence="6">
        <text>Successive hydrolysis of beta-D-glucose units from the non-reducing ends of (1-&gt;3)-beta-D-glucans, releasing alpha-glucose.</text>
        <dbReference type="EC" id="3.2.1.58"/>
    </reaction>
</comment>
<keyword evidence="3" id="KW-0325">Glycoprotein</keyword>
<dbReference type="GO" id="GO:0009986">
    <property type="term" value="C:cell surface"/>
    <property type="evidence" value="ECO:0007669"/>
    <property type="project" value="TreeGrafter"/>
</dbReference>
<evidence type="ECO:0000313" key="9">
    <source>
        <dbReference type="Proteomes" id="UP000663827"/>
    </source>
</evidence>
<name>A0A8H3E1K2_9AGAM</name>
<dbReference type="EC" id="3.2.1.58" evidence="7"/>
<evidence type="ECO:0000256" key="7">
    <source>
        <dbReference type="ARBA" id="ARBA00038929"/>
    </source>
</evidence>
<dbReference type="Proteomes" id="UP000663827">
    <property type="component" value="Unassembled WGS sequence"/>
</dbReference>
<evidence type="ECO:0000256" key="1">
    <source>
        <dbReference type="ARBA" id="ARBA00005641"/>
    </source>
</evidence>
<dbReference type="PANTHER" id="PTHR31297">
    <property type="entry name" value="GLUCAN ENDO-1,6-BETA-GLUCOSIDASE B"/>
    <property type="match status" value="1"/>
</dbReference>
<dbReference type="InterPro" id="IPR017853">
    <property type="entry name" value="GH"/>
</dbReference>
<evidence type="ECO:0000256" key="6">
    <source>
        <dbReference type="ARBA" id="ARBA00036824"/>
    </source>
</evidence>
<dbReference type="EMBL" id="CAJNJQ010002702">
    <property type="protein sequence ID" value="CAE7183061.1"/>
    <property type="molecule type" value="Genomic_DNA"/>
</dbReference>
<evidence type="ECO:0000313" key="8">
    <source>
        <dbReference type="EMBL" id="CAE7183061.1"/>
    </source>
</evidence>
<comment type="similarity">
    <text evidence="1">Belongs to the glycosyl hydrolase 5 (cellulase A) family.</text>
</comment>
<evidence type="ECO:0000256" key="2">
    <source>
        <dbReference type="ARBA" id="ARBA00022801"/>
    </source>
</evidence>
<evidence type="ECO:0000256" key="5">
    <source>
        <dbReference type="ARBA" id="ARBA00023316"/>
    </source>
</evidence>
<dbReference type="InterPro" id="IPR050386">
    <property type="entry name" value="Glycosyl_hydrolase_5"/>
</dbReference>
<evidence type="ECO:0000256" key="4">
    <source>
        <dbReference type="ARBA" id="ARBA00023295"/>
    </source>
</evidence>
<keyword evidence="5" id="KW-0961">Cell wall biogenesis/degradation</keyword>
<reference evidence="8" key="1">
    <citation type="submission" date="2021-01" db="EMBL/GenBank/DDBJ databases">
        <authorList>
            <person name="Kaushik A."/>
        </authorList>
    </citation>
    <scope>NUCLEOTIDE SEQUENCE</scope>
    <source>
        <strain evidence="8">AG5</strain>
    </source>
</reference>
<dbReference type="Gene3D" id="3.20.20.80">
    <property type="entry name" value="Glycosidases"/>
    <property type="match status" value="2"/>
</dbReference>
<keyword evidence="2" id="KW-0378">Hydrolase</keyword>
<dbReference type="AlphaFoldDB" id="A0A8H3E1K2"/>
<evidence type="ECO:0000256" key="3">
    <source>
        <dbReference type="ARBA" id="ARBA00023180"/>
    </source>
</evidence>
<dbReference type="GO" id="GO:0004338">
    <property type="term" value="F:glucan exo-1,3-beta-glucosidase activity"/>
    <property type="evidence" value="ECO:0007669"/>
    <property type="project" value="UniProtKB-EC"/>
</dbReference>
<protein>
    <recommendedName>
        <fullName evidence="7">glucan 1,3-beta-glucosidase</fullName>
        <ecNumber evidence="7">3.2.1.58</ecNumber>
    </recommendedName>
</protein>
<organism evidence="8 9">
    <name type="scientific">Rhizoctonia solani</name>
    <dbReference type="NCBI Taxonomy" id="456999"/>
    <lineage>
        <taxon>Eukaryota</taxon>
        <taxon>Fungi</taxon>
        <taxon>Dikarya</taxon>
        <taxon>Basidiomycota</taxon>
        <taxon>Agaricomycotina</taxon>
        <taxon>Agaricomycetes</taxon>
        <taxon>Cantharellales</taxon>
        <taxon>Ceratobasidiaceae</taxon>
        <taxon>Rhizoctonia</taxon>
    </lineage>
</organism>
<comment type="caution">
    <text evidence="8">The sequence shown here is derived from an EMBL/GenBank/DDBJ whole genome shotgun (WGS) entry which is preliminary data.</text>
</comment>
<sequence length="349" mass="39332">MSSGGAARVLEEHYKTFITGEDFAQIAVAGLNWIPIPVPYWAVKKFENRPFLEGVAWKRLNERKCGPCINNTINVDLHTIPGSHVRFKHSGERGQVDCGTMDDYGFAAAGEWNVALNDCGRRWIDCDERRRVDVCVQQQVWWILGAPSYQPIQQLGTSSELVTSSQPTVEVRRGPDSGPFISPALYEPYQPSAIDEWTLCEAIEADKSSGGVAKVIEERFETFITEEDFAKIAAAGLNWVRIPIPYWAVKKFDNELFLEGVALNLVDQDHADASDLYDLRHTRHDARSHLYQCTRLGRDWLDYSPDRRWKWLDWGGSAVNAKLSSYVLAATDINQDLCTFCVLGVGLCI</sequence>